<evidence type="ECO:0000313" key="7">
    <source>
        <dbReference type="EMBL" id="KZB88148.1"/>
    </source>
</evidence>
<evidence type="ECO:0000256" key="5">
    <source>
        <dbReference type="SAM" id="MobiDB-lite"/>
    </source>
</evidence>
<dbReference type="InterPro" id="IPR051794">
    <property type="entry name" value="PG_Endopeptidase_C40"/>
</dbReference>
<evidence type="ECO:0000256" key="2">
    <source>
        <dbReference type="ARBA" id="ARBA00022670"/>
    </source>
</evidence>
<evidence type="ECO:0000313" key="9">
    <source>
        <dbReference type="Proteomes" id="UP000076321"/>
    </source>
</evidence>
<feature type="compositionally biased region" description="Low complexity" evidence="5">
    <location>
        <begin position="282"/>
        <end position="291"/>
    </location>
</feature>
<dbReference type="AlphaFoldDB" id="A0A154MUX6"/>
<evidence type="ECO:0000259" key="6">
    <source>
        <dbReference type="PROSITE" id="PS51935"/>
    </source>
</evidence>
<dbReference type="GO" id="GO:0008234">
    <property type="term" value="F:cysteine-type peptidase activity"/>
    <property type="evidence" value="ECO:0007669"/>
    <property type="project" value="UniProtKB-KW"/>
</dbReference>
<dbReference type="Pfam" id="PF00877">
    <property type="entry name" value="NLPC_P60"/>
    <property type="match status" value="1"/>
</dbReference>
<evidence type="ECO:0000313" key="10">
    <source>
        <dbReference type="Proteomes" id="UP000186883"/>
    </source>
</evidence>
<comment type="caution">
    <text evidence="7">The sequence shown here is derived from an EMBL/GenBank/DDBJ whole genome shotgun (WGS) entry which is preliminary data.</text>
</comment>
<dbReference type="Gene3D" id="3.90.1720.10">
    <property type="entry name" value="endopeptidase domain like (from Nostoc punctiforme)"/>
    <property type="match status" value="1"/>
</dbReference>
<sequence>MRGETGSRTRARRGVTIGALGVALLLGVTGTGLAVPPPPPNPSDSEIDSSKAEANAKAGDVGRLTNQLAQAESKLSQLNDEVELKMEEANKARVDAETAQDAAAQADREARSARTESDAAQAAIDNARADLDKFAAASFQQGSTVGSVSAYLTADSPKELLGRAQLLDAVGGSRLNALDTMKRAQTEKANKDATARKKLEIAQERKREAEAAKHEADNAQSAAQHAQDTQATQNVLLEADKANVEKQLFEAQQKVNGLQGQRQRYEDWKAQKAREDEERARQAALAASKPSEGGGGRPSGRPVQPAPAGASVEAVVQRALSQLGLPYAWGGGNTSGPTRGIRDGGTADRYGDYMKTGFDCSGLMIFAFAGVRALPHYSGYQYDAGRKVPLSQMRRGDMLFWGGSARGIHHVAMYLGNGQMVEAPQSGLRVRIAPVRYGGIMPYATRLIG</sequence>
<feature type="compositionally biased region" description="Basic and acidic residues" evidence="5">
    <location>
        <begin position="184"/>
        <end position="217"/>
    </location>
</feature>
<feature type="domain" description="NlpC/P60" evidence="6">
    <location>
        <begin position="309"/>
        <end position="449"/>
    </location>
</feature>
<dbReference type="InterPro" id="IPR038765">
    <property type="entry name" value="Papain-like_cys_pep_sf"/>
</dbReference>
<feature type="region of interest" description="Disordered" evidence="5">
    <location>
        <begin position="30"/>
        <end position="61"/>
    </location>
</feature>
<feature type="region of interest" description="Disordered" evidence="5">
    <location>
        <begin position="254"/>
        <end position="310"/>
    </location>
</feature>
<dbReference type="GO" id="GO:0006508">
    <property type="term" value="P:proteolysis"/>
    <property type="evidence" value="ECO:0007669"/>
    <property type="project" value="UniProtKB-KW"/>
</dbReference>
<keyword evidence="3 7" id="KW-0378">Hydrolase</keyword>
<dbReference type="SUPFAM" id="SSF56954">
    <property type="entry name" value="Outer membrane efflux proteins (OEP)"/>
    <property type="match status" value="1"/>
</dbReference>
<dbReference type="EMBL" id="LQCI01000002">
    <property type="protein sequence ID" value="KZB88148.1"/>
    <property type="molecule type" value="Genomic_DNA"/>
</dbReference>
<dbReference type="Proteomes" id="UP000076321">
    <property type="component" value="Unassembled WGS sequence"/>
</dbReference>
<evidence type="ECO:0000256" key="3">
    <source>
        <dbReference type="ARBA" id="ARBA00022801"/>
    </source>
</evidence>
<dbReference type="InterPro" id="IPR000064">
    <property type="entry name" value="NLP_P60_dom"/>
</dbReference>
<gene>
    <name evidence="8" type="ORF">ATP06_0231040</name>
    <name evidence="7" type="ORF">AVL48_19470</name>
</gene>
<dbReference type="OrthoDB" id="4771638at2"/>
<name>A0A154MUX6_9PSEU</name>
<keyword evidence="4" id="KW-0788">Thiol protease</keyword>
<dbReference type="PROSITE" id="PS51935">
    <property type="entry name" value="NLPC_P60"/>
    <property type="match status" value="1"/>
</dbReference>
<accession>A0A154MUX6</accession>
<dbReference type="PANTHER" id="PTHR47359:SF3">
    <property type="entry name" value="NLP_P60 DOMAIN-CONTAINING PROTEIN-RELATED"/>
    <property type="match status" value="1"/>
</dbReference>
<evidence type="ECO:0000313" key="8">
    <source>
        <dbReference type="EMBL" id="OKA04351.1"/>
    </source>
</evidence>
<dbReference type="Proteomes" id="UP000186883">
    <property type="component" value="Unassembled WGS sequence"/>
</dbReference>
<evidence type="ECO:0000256" key="4">
    <source>
        <dbReference type="ARBA" id="ARBA00022807"/>
    </source>
</evidence>
<protein>
    <submittedName>
        <fullName evidence="7">Hydrolase</fullName>
    </submittedName>
</protein>
<feature type="compositionally biased region" description="Low complexity" evidence="5">
    <location>
        <begin position="219"/>
        <end position="229"/>
    </location>
</feature>
<dbReference type="PANTHER" id="PTHR47359">
    <property type="entry name" value="PEPTIDOGLYCAN DL-ENDOPEPTIDASE CWLO"/>
    <property type="match status" value="1"/>
</dbReference>
<evidence type="ECO:0000256" key="1">
    <source>
        <dbReference type="ARBA" id="ARBA00007074"/>
    </source>
</evidence>
<dbReference type="RefSeq" id="WP_061986647.1">
    <property type="nucleotide sequence ID" value="NZ_FOPQ01000004.1"/>
</dbReference>
<keyword evidence="2" id="KW-0645">Protease</keyword>
<dbReference type="SUPFAM" id="SSF54001">
    <property type="entry name" value="Cysteine proteinases"/>
    <property type="match status" value="1"/>
</dbReference>
<comment type="similarity">
    <text evidence="1">Belongs to the peptidase C40 family.</text>
</comment>
<feature type="region of interest" description="Disordered" evidence="5">
    <location>
        <begin position="184"/>
        <end position="229"/>
    </location>
</feature>
<keyword evidence="10" id="KW-1185">Reference proteome</keyword>
<feature type="region of interest" description="Disordered" evidence="5">
    <location>
        <begin position="92"/>
        <end position="116"/>
    </location>
</feature>
<feature type="compositionally biased region" description="Basic and acidic residues" evidence="5">
    <location>
        <begin position="263"/>
        <end position="281"/>
    </location>
</feature>
<reference evidence="7 9" key="1">
    <citation type="submission" date="2015-12" db="EMBL/GenBank/DDBJ databases">
        <title>Amycolatopsis regifaucium genome sequencing and assembly.</title>
        <authorList>
            <person name="Mayilraj S."/>
        </authorList>
    </citation>
    <scope>NUCLEOTIDE SEQUENCE [LARGE SCALE GENOMIC DNA]</scope>
    <source>
        <strain evidence="7 9">GY080</strain>
    </source>
</reference>
<dbReference type="EMBL" id="LOBU02000022">
    <property type="protein sequence ID" value="OKA04351.1"/>
    <property type="molecule type" value="Genomic_DNA"/>
</dbReference>
<feature type="compositionally biased region" description="Basic and acidic residues" evidence="5">
    <location>
        <begin position="106"/>
        <end position="116"/>
    </location>
</feature>
<reference evidence="8 10" key="2">
    <citation type="submission" date="2016-11" db="EMBL/GenBank/DDBJ databases">
        <title>Genome sequencing of Amycolatopsis regifaucium.</title>
        <authorList>
            <person name="Mayilraj S."/>
            <person name="Kaur N."/>
        </authorList>
    </citation>
    <scope>NUCLEOTIDE SEQUENCE [LARGE SCALE GENOMIC DNA]</scope>
    <source>
        <strain evidence="8 10">GY080</strain>
    </source>
</reference>
<proteinExistence type="inferred from homology"/>
<organism evidence="7 9">
    <name type="scientific">Amycolatopsis regifaucium</name>
    <dbReference type="NCBI Taxonomy" id="546365"/>
    <lineage>
        <taxon>Bacteria</taxon>
        <taxon>Bacillati</taxon>
        <taxon>Actinomycetota</taxon>
        <taxon>Actinomycetes</taxon>
        <taxon>Pseudonocardiales</taxon>
        <taxon>Pseudonocardiaceae</taxon>
        <taxon>Amycolatopsis</taxon>
    </lineage>
</organism>